<dbReference type="Proteomes" id="UP001479520">
    <property type="component" value="Chromosome"/>
</dbReference>
<evidence type="ECO:0000256" key="1">
    <source>
        <dbReference type="SAM" id="Phobius"/>
    </source>
</evidence>
<organism evidence="2 3">
    <name type="scientific">Azonexus hydrophilus</name>
    <dbReference type="NCBI Taxonomy" id="418702"/>
    <lineage>
        <taxon>Bacteria</taxon>
        <taxon>Pseudomonadati</taxon>
        <taxon>Pseudomonadota</taxon>
        <taxon>Betaproteobacteria</taxon>
        <taxon>Rhodocyclales</taxon>
        <taxon>Azonexaceae</taxon>
        <taxon>Azonexus</taxon>
    </lineage>
</organism>
<sequence length="226" mass="24204">MTRSPTERGFSLIELSIALIIIGLLAGSLLGQTTGQRRLHTEQRARAQLELSLEALYGFAITHGRLPCAADPLLASSADKAGEEDCVRGKSGVLPWRTLGLPETDPWGQRLTYYPHDAFTAEPANDARAGFSFESMGTLAVRPAANNSQTVANGLPAVIVSHGRNGLGGYRGNGQLTPASSPDEAENANTDRIFVNRPPDAQYDDLVAWIVPTVLNTRMLTAGRLP</sequence>
<keyword evidence="1" id="KW-0472">Membrane</keyword>
<keyword evidence="3" id="KW-1185">Reference proteome</keyword>
<accession>A0ABZ2XHI9</accession>
<dbReference type="EMBL" id="CP151406">
    <property type="protein sequence ID" value="WZJ21294.1"/>
    <property type="molecule type" value="Genomic_DNA"/>
</dbReference>
<keyword evidence="1" id="KW-0812">Transmembrane</keyword>
<protein>
    <submittedName>
        <fullName evidence="2">Prepilin-type N-terminal cleavage/methylation domain-containing protein</fullName>
    </submittedName>
</protein>
<dbReference type="SUPFAM" id="SSF54523">
    <property type="entry name" value="Pili subunits"/>
    <property type="match status" value="1"/>
</dbReference>
<reference evidence="2 3" key="1">
    <citation type="submission" date="2024-04" db="EMBL/GenBank/DDBJ databases">
        <title>Dissimilatory iodate-reducing microorganisms contribute to the enrichment of iodine in groundwater.</title>
        <authorList>
            <person name="Jiang Z."/>
        </authorList>
    </citation>
    <scope>NUCLEOTIDE SEQUENCE [LARGE SCALE GENOMIC DNA]</scope>
    <source>
        <strain evidence="2 3">NCP973</strain>
    </source>
</reference>
<keyword evidence="1" id="KW-1133">Transmembrane helix</keyword>
<dbReference type="RefSeq" id="WP_028994414.1">
    <property type="nucleotide sequence ID" value="NZ_CALFBA010000124.1"/>
</dbReference>
<feature type="transmembrane region" description="Helical" evidence="1">
    <location>
        <begin position="12"/>
        <end position="31"/>
    </location>
</feature>
<dbReference type="PROSITE" id="PS00409">
    <property type="entry name" value="PROKAR_NTER_METHYL"/>
    <property type="match status" value="1"/>
</dbReference>
<evidence type="ECO:0000313" key="3">
    <source>
        <dbReference type="Proteomes" id="UP001479520"/>
    </source>
</evidence>
<proteinExistence type="predicted"/>
<dbReference type="Pfam" id="PF07963">
    <property type="entry name" value="N_methyl"/>
    <property type="match status" value="1"/>
</dbReference>
<evidence type="ECO:0000313" key="2">
    <source>
        <dbReference type="EMBL" id="WZJ21294.1"/>
    </source>
</evidence>
<dbReference type="InterPro" id="IPR045584">
    <property type="entry name" value="Pilin-like"/>
</dbReference>
<gene>
    <name evidence="2" type="ORF">AADV58_15285</name>
</gene>
<dbReference type="NCBIfam" id="TIGR02532">
    <property type="entry name" value="IV_pilin_GFxxxE"/>
    <property type="match status" value="1"/>
</dbReference>
<name>A0ABZ2XHI9_9RHOO</name>
<dbReference type="InterPro" id="IPR012902">
    <property type="entry name" value="N_methyl_site"/>
</dbReference>